<dbReference type="AlphaFoldDB" id="A0A2G1XN01"/>
<dbReference type="Proteomes" id="UP000222531">
    <property type="component" value="Unassembled WGS sequence"/>
</dbReference>
<feature type="transmembrane region" description="Helical" evidence="1">
    <location>
        <begin position="12"/>
        <end position="42"/>
    </location>
</feature>
<keyword evidence="1" id="KW-1133">Transmembrane helix</keyword>
<organism evidence="2 3">
    <name type="scientific">Streptomyces cinnamoneus</name>
    <name type="common">Streptoverticillium cinnamoneum</name>
    <dbReference type="NCBI Taxonomy" id="53446"/>
    <lineage>
        <taxon>Bacteria</taxon>
        <taxon>Bacillati</taxon>
        <taxon>Actinomycetota</taxon>
        <taxon>Actinomycetes</taxon>
        <taxon>Kitasatosporales</taxon>
        <taxon>Streptomycetaceae</taxon>
        <taxon>Streptomyces</taxon>
        <taxon>Streptomyces cinnamoneus group</taxon>
    </lineage>
</organism>
<name>A0A2G1XN01_STRCJ</name>
<dbReference type="RefSeq" id="WP_099198331.1">
    <property type="nucleotide sequence ID" value="NZ_JBIRXA010000008.1"/>
</dbReference>
<evidence type="ECO:0000313" key="3">
    <source>
        <dbReference type="Proteomes" id="UP000222531"/>
    </source>
</evidence>
<keyword evidence="1" id="KW-0812">Transmembrane</keyword>
<evidence type="ECO:0008006" key="4">
    <source>
        <dbReference type="Google" id="ProtNLM"/>
    </source>
</evidence>
<evidence type="ECO:0000256" key="1">
    <source>
        <dbReference type="SAM" id="Phobius"/>
    </source>
</evidence>
<keyword evidence="3" id="KW-1185">Reference proteome</keyword>
<protein>
    <recommendedName>
        <fullName evidence="4">Integral membrane protein</fullName>
    </recommendedName>
</protein>
<gene>
    <name evidence="2" type="ORF">BLA24_07200</name>
</gene>
<keyword evidence="1" id="KW-0472">Membrane</keyword>
<proteinExistence type="predicted"/>
<evidence type="ECO:0000313" key="2">
    <source>
        <dbReference type="EMBL" id="PHQ52551.1"/>
    </source>
</evidence>
<sequence>MTNRTKVAVGGVAVGVVLLWLLPFWAALLVLIGVPVGAYLLLDPSQRKRLRRASRKELGR</sequence>
<comment type="caution">
    <text evidence="2">The sequence shown here is derived from an EMBL/GenBank/DDBJ whole genome shotgun (WGS) entry which is preliminary data.</text>
</comment>
<dbReference type="EMBL" id="NHZO01000081">
    <property type="protein sequence ID" value="PHQ52551.1"/>
    <property type="molecule type" value="Genomic_DNA"/>
</dbReference>
<accession>A0A2G1XN01</accession>
<reference evidence="2 3" key="1">
    <citation type="journal article" date="2017" name="Biochemistry">
        <title>Identification of the Biosynthetic Pathway for the Antibiotic Bicyclomycin.</title>
        <authorList>
            <person name="Patteson J."/>
            <person name="Cai W."/>
            <person name="Johnson R.A."/>
            <person name="Santa Maria K."/>
            <person name="Li B."/>
        </authorList>
    </citation>
    <scope>NUCLEOTIDE SEQUENCE [LARGE SCALE GENOMIC DNA]</scope>
    <source>
        <strain evidence="2 3">ATCC 21532</strain>
    </source>
</reference>